<dbReference type="InterPro" id="IPR036396">
    <property type="entry name" value="Cyt_P450_sf"/>
</dbReference>
<dbReference type="GO" id="GO:0020037">
    <property type="term" value="F:heme binding"/>
    <property type="evidence" value="ECO:0007669"/>
    <property type="project" value="InterPro"/>
</dbReference>
<keyword evidence="2 7" id="KW-0349">Heme</keyword>
<protein>
    <submittedName>
        <fullName evidence="8">Cytochrome P450</fullName>
    </submittedName>
</protein>
<dbReference type="GO" id="GO:0004497">
    <property type="term" value="F:monooxygenase activity"/>
    <property type="evidence" value="ECO:0007669"/>
    <property type="project" value="UniProtKB-KW"/>
</dbReference>
<dbReference type="KEGG" id="many:MANY_39620"/>
<dbReference type="Pfam" id="PF00067">
    <property type="entry name" value="p450"/>
    <property type="match status" value="1"/>
</dbReference>
<dbReference type="GO" id="GO:0016705">
    <property type="term" value="F:oxidoreductase activity, acting on paired donors, with incorporation or reduction of molecular oxygen"/>
    <property type="evidence" value="ECO:0007669"/>
    <property type="project" value="InterPro"/>
</dbReference>
<proteinExistence type="inferred from homology"/>
<evidence type="ECO:0000313" key="8">
    <source>
        <dbReference type="EMBL" id="BBZ78625.1"/>
    </source>
</evidence>
<keyword evidence="4 7" id="KW-0560">Oxidoreductase</keyword>
<organism evidence="8 9">
    <name type="scientific">Mycolicibacterium anyangense</name>
    <dbReference type="NCBI Taxonomy" id="1431246"/>
    <lineage>
        <taxon>Bacteria</taxon>
        <taxon>Bacillati</taxon>
        <taxon>Actinomycetota</taxon>
        <taxon>Actinomycetes</taxon>
        <taxon>Mycobacteriales</taxon>
        <taxon>Mycobacteriaceae</taxon>
        <taxon>Mycolicibacterium</taxon>
    </lineage>
</organism>
<evidence type="ECO:0000256" key="1">
    <source>
        <dbReference type="ARBA" id="ARBA00010617"/>
    </source>
</evidence>
<dbReference type="AlphaFoldDB" id="A0A6N4WCY2"/>
<dbReference type="EMBL" id="AP022620">
    <property type="protein sequence ID" value="BBZ78625.1"/>
    <property type="molecule type" value="Genomic_DNA"/>
</dbReference>
<evidence type="ECO:0000256" key="5">
    <source>
        <dbReference type="ARBA" id="ARBA00023004"/>
    </source>
</evidence>
<dbReference type="InterPro" id="IPR017972">
    <property type="entry name" value="Cyt_P450_CS"/>
</dbReference>
<dbReference type="SUPFAM" id="SSF48264">
    <property type="entry name" value="Cytochrome P450"/>
    <property type="match status" value="1"/>
</dbReference>
<keyword evidence="6 7" id="KW-0503">Monooxygenase</keyword>
<dbReference type="PANTHER" id="PTHR46696">
    <property type="entry name" value="P450, PUTATIVE (EUROFUNG)-RELATED"/>
    <property type="match status" value="1"/>
</dbReference>
<accession>A0A6N4WCY2</accession>
<dbReference type="PROSITE" id="PS00086">
    <property type="entry name" value="CYTOCHROME_P450"/>
    <property type="match status" value="1"/>
</dbReference>
<dbReference type="PRINTS" id="PR00359">
    <property type="entry name" value="BP450"/>
</dbReference>
<name>A0A6N4WCY2_9MYCO</name>
<evidence type="ECO:0000256" key="3">
    <source>
        <dbReference type="ARBA" id="ARBA00022723"/>
    </source>
</evidence>
<dbReference type="Gene3D" id="1.10.630.10">
    <property type="entry name" value="Cytochrome P450"/>
    <property type="match status" value="1"/>
</dbReference>
<evidence type="ECO:0000313" key="9">
    <source>
        <dbReference type="Proteomes" id="UP000467249"/>
    </source>
</evidence>
<reference evidence="8 9" key="1">
    <citation type="journal article" date="2019" name="Emerg. Microbes Infect.">
        <title>Comprehensive subspecies identification of 175 nontuberculous mycobacteria species based on 7547 genomic profiles.</title>
        <authorList>
            <person name="Matsumoto Y."/>
            <person name="Kinjo T."/>
            <person name="Motooka D."/>
            <person name="Nabeya D."/>
            <person name="Jung N."/>
            <person name="Uechi K."/>
            <person name="Horii T."/>
            <person name="Iida T."/>
            <person name="Fujita J."/>
            <person name="Nakamura S."/>
        </authorList>
    </citation>
    <scope>NUCLEOTIDE SEQUENCE [LARGE SCALE GENOMIC DNA]</scope>
    <source>
        <strain evidence="8 9">JCM 30275</strain>
    </source>
</reference>
<evidence type="ECO:0000256" key="7">
    <source>
        <dbReference type="RuleBase" id="RU000461"/>
    </source>
</evidence>
<dbReference type="InterPro" id="IPR002397">
    <property type="entry name" value="Cyt_P450_B"/>
</dbReference>
<evidence type="ECO:0000256" key="2">
    <source>
        <dbReference type="ARBA" id="ARBA00022617"/>
    </source>
</evidence>
<keyword evidence="9" id="KW-1185">Reference proteome</keyword>
<dbReference type="InterPro" id="IPR001128">
    <property type="entry name" value="Cyt_P450"/>
</dbReference>
<dbReference type="PANTHER" id="PTHR46696:SF6">
    <property type="entry name" value="P450, PUTATIVE (EUROFUNG)-RELATED"/>
    <property type="match status" value="1"/>
</dbReference>
<gene>
    <name evidence="8" type="ORF">MANY_39620</name>
</gene>
<sequence length="419" mass="46284">MDQFDHHSPEFAESWREQYAGLRAACPMAHSEKHGGFFVATDYQAIQQILHDPQNFVCGRDLDLGDGRIASGGVTVPTNAVRMGMMEMDPPRSQALRKIISGRFTKRAVQEYQPRMQQLVSWCIDKVIESGSIDFVDDIANPLPALITLDYLGLPLDRWEFYATTLHKAAYREKGSGRAVASMLDDIRATVRERRAHPLDDGSVLEQLLSGEENGEPISEDLAVELIFMLLNGGIDTTTALIANSFLYFDDHRDQWEWLAEDHSRLPAAVDELIRYTSPSTGVARTVAQPVEVAGVRLDIGDRVLLALGSANADDQVFDNPNEVQLDRAPNRHLSFGSGVHRCLGAFVAPAEMALLLQEVLNRMPDYRIDREKVVAYPTIPLVNGYIAMPATFTPGEKVVAGVLADDLPIQLGTSAASR</sequence>
<dbReference type="Proteomes" id="UP000467249">
    <property type="component" value="Chromosome"/>
</dbReference>
<keyword evidence="3 7" id="KW-0479">Metal-binding</keyword>
<dbReference type="GO" id="GO:0005506">
    <property type="term" value="F:iron ion binding"/>
    <property type="evidence" value="ECO:0007669"/>
    <property type="project" value="InterPro"/>
</dbReference>
<keyword evidence="5 7" id="KW-0408">Iron</keyword>
<dbReference type="RefSeq" id="WP_163805745.1">
    <property type="nucleotide sequence ID" value="NZ_AP022620.1"/>
</dbReference>
<evidence type="ECO:0000256" key="6">
    <source>
        <dbReference type="ARBA" id="ARBA00023033"/>
    </source>
</evidence>
<evidence type="ECO:0000256" key="4">
    <source>
        <dbReference type="ARBA" id="ARBA00023002"/>
    </source>
</evidence>
<comment type="similarity">
    <text evidence="1 7">Belongs to the cytochrome P450 family.</text>
</comment>